<dbReference type="EMBL" id="KZ308768">
    <property type="protein sequence ID" value="KAG8234070.1"/>
    <property type="molecule type" value="Genomic_DNA"/>
</dbReference>
<keyword evidence="3" id="KW-1185">Reference proteome</keyword>
<evidence type="ECO:0000313" key="2">
    <source>
        <dbReference type="EMBL" id="KAG8234070.1"/>
    </source>
</evidence>
<dbReference type="PROSITE" id="PS50076">
    <property type="entry name" value="DNAJ_2"/>
    <property type="match status" value="1"/>
</dbReference>
<evidence type="ECO:0000313" key="3">
    <source>
        <dbReference type="Proteomes" id="UP000792457"/>
    </source>
</evidence>
<dbReference type="Proteomes" id="UP000792457">
    <property type="component" value="Unassembled WGS sequence"/>
</dbReference>
<dbReference type="InterPro" id="IPR036869">
    <property type="entry name" value="J_dom_sf"/>
</dbReference>
<dbReference type="InterPro" id="IPR001623">
    <property type="entry name" value="DnaJ_domain"/>
</dbReference>
<dbReference type="OrthoDB" id="1922282at2759"/>
<sequence>MNLPEDCDQEQLRQSYLNLVKKYHPDSGSPEADSVVFQEVRIFLGTNLMWDTQVDATPPIKSVVGSSIFDFFAYVENAYRNLQRKMSKERYNHQQCAGEYGLYYTEKEEAQEFDIKHTAPQHRQYLSYGGYGAGTPAQREKQFRKYRAVTAAENVYNHRINKLANQMEDGLLVKDKKEAKKIKTSCTYHLRNETFNYSLGCFLTADGRKIDREIVLFRTGGLPFW</sequence>
<dbReference type="Gene3D" id="1.10.287.110">
    <property type="entry name" value="DnaJ domain"/>
    <property type="match status" value="1"/>
</dbReference>
<reference evidence="2" key="1">
    <citation type="submission" date="2013-04" db="EMBL/GenBank/DDBJ databases">
        <authorList>
            <person name="Qu J."/>
            <person name="Murali S.C."/>
            <person name="Bandaranaike D."/>
            <person name="Bellair M."/>
            <person name="Blankenburg K."/>
            <person name="Chao H."/>
            <person name="Dinh H."/>
            <person name="Doddapaneni H."/>
            <person name="Downs B."/>
            <person name="Dugan-Rocha S."/>
            <person name="Elkadiri S."/>
            <person name="Gnanaolivu R.D."/>
            <person name="Hernandez B."/>
            <person name="Javaid M."/>
            <person name="Jayaseelan J.C."/>
            <person name="Lee S."/>
            <person name="Li M."/>
            <person name="Ming W."/>
            <person name="Munidasa M."/>
            <person name="Muniz J."/>
            <person name="Nguyen L."/>
            <person name="Ongeri F."/>
            <person name="Osuji N."/>
            <person name="Pu L.-L."/>
            <person name="Puazo M."/>
            <person name="Qu C."/>
            <person name="Quiroz J."/>
            <person name="Raj R."/>
            <person name="Weissenberger G."/>
            <person name="Xin Y."/>
            <person name="Zou X."/>
            <person name="Han Y."/>
            <person name="Richards S."/>
            <person name="Worley K."/>
            <person name="Muzny D."/>
            <person name="Gibbs R."/>
        </authorList>
    </citation>
    <scope>NUCLEOTIDE SEQUENCE</scope>
    <source>
        <strain evidence="2">Sampled in the wild</strain>
    </source>
</reference>
<proteinExistence type="predicted"/>
<dbReference type="SUPFAM" id="SSF46565">
    <property type="entry name" value="Chaperone J-domain"/>
    <property type="match status" value="1"/>
</dbReference>
<gene>
    <name evidence="2" type="ORF">J437_LFUL013566</name>
</gene>
<name>A0A8K0KFS5_LADFU</name>
<organism evidence="2 3">
    <name type="scientific">Ladona fulva</name>
    <name type="common">Scarce chaser dragonfly</name>
    <name type="synonym">Libellula fulva</name>
    <dbReference type="NCBI Taxonomy" id="123851"/>
    <lineage>
        <taxon>Eukaryota</taxon>
        <taxon>Metazoa</taxon>
        <taxon>Ecdysozoa</taxon>
        <taxon>Arthropoda</taxon>
        <taxon>Hexapoda</taxon>
        <taxon>Insecta</taxon>
        <taxon>Pterygota</taxon>
        <taxon>Palaeoptera</taxon>
        <taxon>Odonata</taxon>
        <taxon>Epiprocta</taxon>
        <taxon>Anisoptera</taxon>
        <taxon>Libelluloidea</taxon>
        <taxon>Libellulidae</taxon>
        <taxon>Ladona</taxon>
    </lineage>
</organism>
<reference evidence="2" key="2">
    <citation type="submission" date="2017-10" db="EMBL/GenBank/DDBJ databases">
        <title>Ladona fulva Genome sequencing and assembly.</title>
        <authorList>
            <person name="Murali S."/>
            <person name="Richards S."/>
            <person name="Bandaranaike D."/>
            <person name="Bellair M."/>
            <person name="Blankenburg K."/>
            <person name="Chao H."/>
            <person name="Dinh H."/>
            <person name="Doddapaneni H."/>
            <person name="Dugan-Rocha S."/>
            <person name="Elkadiri S."/>
            <person name="Gnanaolivu R."/>
            <person name="Hernandez B."/>
            <person name="Skinner E."/>
            <person name="Javaid M."/>
            <person name="Lee S."/>
            <person name="Li M."/>
            <person name="Ming W."/>
            <person name="Munidasa M."/>
            <person name="Muniz J."/>
            <person name="Nguyen L."/>
            <person name="Hughes D."/>
            <person name="Osuji N."/>
            <person name="Pu L.-L."/>
            <person name="Puazo M."/>
            <person name="Qu C."/>
            <person name="Quiroz J."/>
            <person name="Raj R."/>
            <person name="Weissenberger G."/>
            <person name="Xin Y."/>
            <person name="Zou X."/>
            <person name="Han Y."/>
            <person name="Worley K."/>
            <person name="Muzny D."/>
            <person name="Gibbs R."/>
        </authorList>
    </citation>
    <scope>NUCLEOTIDE SEQUENCE</scope>
    <source>
        <strain evidence="2">Sampled in the wild</strain>
    </source>
</reference>
<dbReference type="CDD" id="cd06257">
    <property type="entry name" value="DnaJ"/>
    <property type="match status" value="1"/>
</dbReference>
<dbReference type="AlphaFoldDB" id="A0A8K0KFS5"/>
<evidence type="ECO:0000259" key="1">
    <source>
        <dbReference type="PROSITE" id="PS50076"/>
    </source>
</evidence>
<protein>
    <recommendedName>
        <fullName evidence="1">J domain-containing protein</fullName>
    </recommendedName>
</protein>
<feature type="domain" description="J" evidence="1">
    <location>
        <begin position="1"/>
        <end position="95"/>
    </location>
</feature>
<comment type="caution">
    <text evidence="2">The sequence shown here is derived from an EMBL/GenBank/DDBJ whole genome shotgun (WGS) entry which is preliminary data.</text>
</comment>
<accession>A0A8K0KFS5</accession>